<gene>
    <name evidence="4" type="ORF">BSL78_28249</name>
</gene>
<feature type="transmembrane region" description="Helical" evidence="1">
    <location>
        <begin position="349"/>
        <end position="376"/>
    </location>
</feature>
<reference evidence="4 5" key="1">
    <citation type="journal article" date="2017" name="PLoS Biol.">
        <title>The sea cucumber genome provides insights into morphological evolution and visceral regeneration.</title>
        <authorList>
            <person name="Zhang X."/>
            <person name="Sun L."/>
            <person name="Yuan J."/>
            <person name="Sun Y."/>
            <person name="Gao Y."/>
            <person name="Zhang L."/>
            <person name="Li S."/>
            <person name="Dai H."/>
            <person name="Hamel J.F."/>
            <person name="Liu C."/>
            <person name="Yu Y."/>
            <person name="Liu S."/>
            <person name="Lin W."/>
            <person name="Guo K."/>
            <person name="Jin S."/>
            <person name="Xu P."/>
            <person name="Storey K.B."/>
            <person name="Huan P."/>
            <person name="Zhang T."/>
            <person name="Zhou Y."/>
            <person name="Zhang J."/>
            <person name="Lin C."/>
            <person name="Li X."/>
            <person name="Xing L."/>
            <person name="Huo D."/>
            <person name="Sun M."/>
            <person name="Wang L."/>
            <person name="Mercier A."/>
            <person name="Li F."/>
            <person name="Yang H."/>
            <person name="Xiang J."/>
        </authorList>
    </citation>
    <scope>NUCLEOTIDE SEQUENCE [LARGE SCALE GENOMIC DNA]</scope>
    <source>
        <strain evidence="4">Shaxun</strain>
        <tissue evidence="4">Muscle</tissue>
    </source>
</reference>
<dbReference type="PROSITE" id="PS50835">
    <property type="entry name" value="IG_LIKE"/>
    <property type="match status" value="1"/>
</dbReference>
<dbReference type="Gene3D" id="2.60.40.10">
    <property type="entry name" value="Immunoglobulins"/>
    <property type="match status" value="1"/>
</dbReference>
<organism evidence="4 5">
    <name type="scientific">Stichopus japonicus</name>
    <name type="common">Sea cucumber</name>
    <dbReference type="NCBI Taxonomy" id="307972"/>
    <lineage>
        <taxon>Eukaryota</taxon>
        <taxon>Metazoa</taxon>
        <taxon>Echinodermata</taxon>
        <taxon>Eleutherozoa</taxon>
        <taxon>Echinozoa</taxon>
        <taxon>Holothuroidea</taxon>
        <taxon>Aspidochirotacea</taxon>
        <taxon>Aspidochirotida</taxon>
        <taxon>Stichopodidae</taxon>
        <taxon>Apostichopus</taxon>
    </lineage>
</organism>
<protein>
    <recommendedName>
        <fullName evidence="3">Ig-like domain-containing protein</fullName>
    </recommendedName>
</protein>
<feature type="chain" id="PRO_5013560326" description="Ig-like domain-containing protein" evidence="2">
    <location>
        <begin position="26"/>
        <end position="537"/>
    </location>
</feature>
<feature type="signal peptide" evidence="2">
    <location>
        <begin position="1"/>
        <end position="25"/>
    </location>
</feature>
<evidence type="ECO:0000256" key="1">
    <source>
        <dbReference type="SAM" id="Phobius"/>
    </source>
</evidence>
<keyword evidence="2" id="KW-0732">Signal</keyword>
<evidence type="ECO:0000256" key="2">
    <source>
        <dbReference type="SAM" id="SignalP"/>
    </source>
</evidence>
<dbReference type="EMBL" id="MRZV01002038">
    <property type="protein sequence ID" value="PIK34931.1"/>
    <property type="molecule type" value="Genomic_DNA"/>
</dbReference>
<evidence type="ECO:0000313" key="5">
    <source>
        <dbReference type="Proteomes" id="UP000230750"/>
    </source>
</evidence>
<name>A0A2G8JGQ4_STIJA</name>
<keyword evidence="5" id="KW-1185">Reference proteome</keyword>
<dbReference type="SUPFAM" id="SSF48726">
    <property type="entry name" value="Immunoglobulin"/>
    <property type="match status" value="1"/>
</dbReference>
<evidence type="ECO:0000259" key="3">
    <source>
        <dbReference type="PROSITE" id="PS50835"/>
    </source>
</evidence>
<dbReference type="InterPro" id="IPR007110">
    <property type="entry name" value="Ig-like_dom"/>
</dbReference>
<comment type="caution">
    <text evidence="4">The sequence shown here is derived from an EMBL/GenBank/DDBJ whole genome shotgun (WGS) entry which is preliminary data.</text>
</comment>
<dbReference type="Proteomes" id="UP000230750">
    <property type="component" value="Unassembled WGS sequence"/>
</dbReference>
<keyword evidence="1" id="KW-0472">Membrane</keyword>
<keyword evidence="1" id="KW-1133">Transmembrane helix</keyword>
<dbReference type="AlphaFoldDB" id="A0A2G8JGQ4"/>
<sequence length="537" mass="61535">MEYTNPFPIILLAVFLQSHLFVCNSKENIQILVANDIPVLFEDIPLLLVCHIPKNSTHATFSWFKDNVEIAECSPDAGATREIQLPPNVTLKHFEDGTGAFCLLEFKNLSIVDHKGLYTCFSEVGNSSTQEEFNLDILERKPFCTAKKQGPQEYLAGDRATFMCHNPYYSPRREIQLSIGEFRLGGLLNTTRQFTSDLSGTTTIDGRHNGSMFNCAAEQVQEDVAANQTTNTTEYSCSLGPIYIYESSFLLIEEVSEDDCPETMTIRCRVVPAQEEAEINWRIPEDVDDYTIEESGLYSMFKFPANSIDDEEEVVCYTSLANQNLSKSYQLRRFGGCTNPDDEDDGTSMLPFIISVAVVGGIAGTVVFIFILIVIYKCCCGKVGRQRHKPPPSTSNAAKGDIVSDNESNMYPRYQRSPALFTLDLQKRVTIHRQENVMIYRQLETLTIHRQKSFTIHRQVEKMTIHRQEKITKTRQVETLTINRQMRITIHRQLERINIHRQEKRITIQWIEKMRRMTMTFHQLGWRTLQRDSVLSS</sequence>
<accession>A0A2G8JGQ4</accession>
<dbReference type="InterPro" id="IPR013783">
    <property type="entry name" value="Ig-like_fold"/>
</dbReference>
<evidence type="ECO:0000313" key="4">
    <source>
        <dbReference type="EMBL" id="PIK34931.1"/>
    </source>
</evidence>
<dbReference type="OrthoDB" id="10679288at2759"/>
<dbReference type="InterPro" id="IPR036179">
    <property type="entry name" value="Ig-like_dom_sf"/>
</dbReference>
<proteinExistence type="predicted"/>
<keyword evidence="1" id="KW-0812">Transmembrane</keyword>
<feature type="domain" description="Ig-like" evidence="3">
    <location>
        <begin position="8"/>
        <end position="136"/>
    </location>
</feature>